<reference evidence="2" key="1">
    <citation type="submission" date="2011-04" db="EMBL/GenBank/DDBJ databases">
        <title>Evolution of plant cell wall degrading machinery underlies the functional diversity of forest fungi.</title>
        <authorList>
            <consortium name="US DOE Joint Genome Institute (JGI-PGF)"/>
            <person name="Eastwood D.C."/>
            <person name="Floudas D."/>
            <person name="Binder M."/>
            <person name="Majcherczyk A."/>
            <person name="Schneider P."/>
            <person name="Aerts A."/>
            <person name="Asiegbu F.O."/>
            <person name="Baker S.E."/>
            <person name="Barry K."/>
            <person name="Bendiksby M."/>
            <person name="Blumentritt M."/>
            <person name="Coutinho P.M."/>
            <person name="Cullen D."/>
            <person name="Cullen D."/>
            <person name="Gathman A."/>
            <person name="Goodell B."/>
            <person name="Henrissat B."/>
            <person name="Ihrmark K."/>
            <person name="Kauserud H."/>
            <person name="Kohler A."/>
            <person name="LaButti K."/>
            <person name="Lapidus A."/>
            <person name="Lavin J.L."/>
            <person name="Lee Y.-H."/>
            <person name="Lindquist E."/>
            <person name="Lilly W."/>
            <person name="Lucas S."/>
            <person name="Morin E."/>
            <person name="Murat C."/>
            <person name="Oguiza J.A."/>
            <person name="Park J."/>
            <person name="Pisabarro A.G."/>
            <person name="Riley R."/>
            <person name="Rosling A."/>
            <person name="Salamov A."/>
            <person name="Schmidt O."/>
            <person name="Schmutz J."/>
            <person name="Skrede I."/>
            <person name="Stenlid J."/>
            <person name="Wiebenga A."/>
            <person name="Xie X."/>
            <person name="Kues U."/>
            <person name="Hibbett D.S."/>
            <person name="Hoffmeister D."/>
            <person name="Hogberg N."/>
            <person name="Martin F."/>
            <person name="Grigoriev I.V."/>
            <person name="Watkinson S.C."/>
        </authorList>
    </citation>
    <scope>NUCLEOTIDE SEQUENCE</scope>
    <source>
        <strain evidence="2">S7.9</strain>
    </source>
</reference>
<dbReference type="Proteomes" id="UP000008064">
    <property type="component" value="Unassembled WGS sequence"/>
</dbReference>
<dbReference type="SUPFAM" id="SSF89562">
    <property type="entry name" value="RraA-like"/>
    <property type="match status" value="1"/>
</dbReference>
<feature type="binding site" evidence="1">
    <location>
        <position position="135"/>
    </location>
    <ligand>
        <name>Mg(2+)</name>
        <dbReference type="ChEBI" id="CHEBI:18420"/>
    </ligand>
</feature>
<evidence type="ECO:0000256" key="1">
    <source>
        <dbReference type="PIRSR" id="PIRSR605493-1"/>
    </source>
</evidence>
<evidence type="ECO:0000313" key="2">
    <source>
        <dbReference type="EMBL" id="EGO25666.1"/>
    </source>
</evidence>
<dbReference type="CDD" id="cd16841">
    <property type="entry name" value="RraA_family"/>
    <property type="match status" value="1"/>
</dbReference>
<comment type="cofactor">
    <cofactor evidence="1">
        <name>Mg(2+)</name>
        <dbReference type="ChEBI" id="CHEBI:18420"/>
    </cofactor>
</comment>
<dbReference type="AlphaFoldDB" id="F8NTJ4"/>
<dbReference type="RefSeq" id="XP_007317788.1">
    <property type="nucleotide sequence ID" value="XM_007317726.1"/>
</dbReference>
<dbReference type="GO" id="GO:0047443">
    <property type="term" value="F:4-hydroxy-4-methyl-2-oxoglutarate aldolase activity"/>
    <property type="evidence" value="ECO:0007669"/>
    <property type="project" value="TreeGrafter"/>
</dbReference>
<sequence length="247" mass="26022">MQRAVARLQSVVRAMSTLTHPPSLSSFSTCELSDALIKLGSPNGGYIPDINMMSPTSSASGLRVCGPAYTVKMVMTSDKLSPKLSSHFVDTATAGSVIVIDAPPQAKNAVWGGLMTAGAQARGAVGVMISGRCRDLAEHRTASFPVFARGHSTVGQSPFVRPSAINIPLLIAPQGQVGEGDDAFESVRVDPGDWIVADEDGVVCVPKDMTEKVIEVAAKGQEVDARCMEDIKAGKGIQESFKKHRGK</sequence>
<dbReference type="InterPro" id="IPR036704">
    <property type="entry name" value="RraA/RraA-like_sf"/>
</dbReference>
<name>F8NTJ4_SERL9</name>
<evidence type="ECO:0008006" key="3">
    <source>
        <dbReference type="Google" id="ProtNLM"/>
    </source>
</evidence>
<dbReference type="Pfam" id="PF03737">
    <property type="entry name" value="RraA-like"/>
    <property type="match status" value="1"/>
</dbReference>
<dbReference type="OrthoDB" id="1476984at2759"/>
<organism>
    <name type="scientific">Serpula lacrymans var. lacrymans (strain S7.9)</name>
    <name type="common">Dry rot fungus</name>
    <dbReference type="NCBI Taxonomy" id="578457"/>
    <lineage>
        <taxon>Eukaryota</taxon>
        <taxon>Fungi</taxon>
        <taxon>Dikarya</taxon>
        <taxon>Basidiomycota</taxon>
        <taxon>Agaricomycotina</taxon>
        <taxon>Agaricomycetes</taxon>
        <taxon>Agaricomycetidae</taxon>
        <taxon>Boletales</taxon>
        <taxon>Coniophorineae</taxon>
        <taxon>Serpulaceae</taxon>
        <taxon>Serpula</taxon>
    </lineage>
</organism>
<gene>
    <name evidence="2" type="ORF">SERLADRAFT_466187</name>
</gene>
<dbReference type="HOGENOM" id="CLU_072626_0_1_1"/>
<protein>
    <recommendedName>
        <fullName evidence="3">RraA-like protein</fullName>
    </recommendedName>
</protein>
<accession>F8NTJ4</accession>
<dbReference type="PANTHER" id="PTHR33254:SF4">
    <property type="entry name" value="4-HYDROXY-4-METHYL-2-OXOGLUTARATE ALDOLASE 3-RELATED"/>
    <property type="match status" value="1"/>
</dbReference>
<dbReference type="GO" id="GO:0046872">
    <property type="term" value="F:metal ion binding"/>
    <property type="evidence" value="ECO:0007669"/>
    <property type="project" value="UniProtKB-KW"/>
</dbReference>
<proteinExistence type="predicted"/>
<dbReference type="KEGG" id="sla:SERLADRAFT_466187"/>
<dbReference type="EMBL" id="GL945433">
    <property type="protein sequence ID" value="EGO25666.1"/>
    <property type="molecule type" value="Genomic_DNA"/>
</dbReference>
<dbReference type="Gene3D" id="3.50.30.40">
    <property type="entry name" value="Ribonuclease E inhibitor RraA/RraA-like"/>
    <property type="match status" value="1"/>
</dbReference>
<keyword evidence="1" id="KW-0479">Metal-binding</keyword>
<keyword evidence="1" id="KW-0460">Magnesium</keyword>
<feature type="binding site" evidence="1">
    <location>
        <position position="134"/>
    </location>
    <ligand>
        <name>substrate</name>
    </ligand>
</feature>
<dbReference type="GeneID" id="18819024"/>
<dbReference type="InterPro" id="IPR005493">
    <property type="entry name" value="RraA/RraA-like"/>
</dbReference>
<dbReference type="PANTHER" id="PTHR33254">
    <property type="entry name" value="4-HYDROXY-4-METHYL-2-OXOGLUTARATE ALDOLASE 3-RELATED"/>
    <property type="match status" value="1"/>
</dbReference>
<feature type="binding site" evidence="1">
    <location>
        <begin position="112"/>
        <end position="115"/>
    </location>
    <ligand>
        <name>substrate</name>
    </ligand>
</feature>
<dbReference type="GO" id="GO:0008948">
    <property type="term" value="F:oxaloacetate decarboxylase activity"/>
    <property type="evidence" value="ECO:0007669"/>
    <property type="project" value="TreeGrafter"/>
</dbReference>